<reference evidence="1 2" key="1">
    <citation type="submission" date="2024-01" db="EMBL/GenBank/DDBJ databases">
        <title>A draft genome for the cacao thread blight pathogen Marasmiellus scandens.</title>
        <authorList>
            <person name="Baruah I.K."/>
            <person name="Leung J."/>
            <person name="Bukari Y."/>
            <person name="Amoako-Attah I."/>
            <person name="Meinhardt L.W."/>
            <person name="Bailey B.A."/>
            <person name="Cohen S.P."/>
        </authorList>
    </citation>
    <scope>NUCLEOTIDE SEQUENCE [LARGE SCALE GENOMIC DNA]</scope>
    <source>
        <strain evidence="1 2">GH-19</strain>
    </source>
</reference>
<dbReference type="EMBL" id="JBANRG010000008">
    <property type="protein sequence ID" value="KAK7464196.1"/>
    <property type="molecule type" value="Genomic_DNA"/>
</dbReference>
<proteinExistence type="predicted"/>
<organism evidence="1 2">
    <name type="scientific">Marasmiellus scandens</name>
    <dbReference type="NCBI Taxonomy" id="2682957"/>
    <lineage>
        <taxon>Eukaryota</taxon>
        <taxon>Fungi</taxon>
        <taxon>Dikarya</taxon>
        <taxon>Basidiomycota</taxon>
        <taxon>Agaricomycotina</taxon>
        <taxon>Agaricomycetes</taxon>
        <taxon>Agaricomycetidae</taxon>
        <taxon>Agaricales</taxon>
        <taxon>Marasmiineae</taxon>
        <taxon>Omphalotaceae</taxon>
        <taxon>Marasmiellus</taxon>
    </lineage>
</organism>
<dbReference type="Proteomes" id="UP001498398">
    <property type="component" value="Unassembled WGS sequence"/>
</dbReference>
<name>A0ABR1JML7_9AGAR</name>
<sequence length="184" mass="20143">MHVNVDVIWSSALGSRDPSFKWDRIVVMPVFSNTGQGLGSSERHCLAYTLSFIRFTVAFYTIRIQGCFILDDHFLFRDPVSQCRSCSLIGSDIASYCSEADMLSIREKIDLDEDSVDAKVLNTLSVGMITSDLLSVLPTPLRDVFDKARAAVSCVMFFDGLGSIAQARDSSPGDARGAGDRVIS</sequence>
<keyword evidence="2" id="KW-1185">Reference proteome</keyword>
<evidence type="ECO:0000313" key="1">
    <source>
        <dbReference type="EMBL" id="KAK7464196.1"/>
    </source>
</evidence>
<comment type="caution">
    <text evidence="1">The sequence shown here is derived from an EMBL/GenBank/DDBJ whole genome shotgun (WGS) entry which is preliminary data.</text>
</comment>
<gene>
    <name evidence="1" type="primary">PEX6_2</name>
    <name evidence="1" type="ORF">VKT23_006362</name>
</gene>
<protein>
    <submittedName>
        <fullName evidence="1">Peroxisomal assembly protein</fullName>
    </submittedName>
</protein>
<evidence type="ECO:0000313" key="2">
    <source>
        <dbReference type="Proteomes" id="UP001498398"/>
    </source>
</evidence>
<accession>A0ABR1JML7</accession>